<organism evidence="5 6">
    <name type="scientific">Penicillium canescens</name>
    <dbReference type="NCBI Taxonomy" id="5083"/>
    <lineage>
        <taxon>Eukaryota</taxon>
        <taxon>Fungi</taxon>
        <taxon>Dikarya</taxon>
        <taxon>Ascomycota</taxon>
        <taxon>Pezizomycotina</taxon>
        <taxon>Eurotiomycetes</taxon>
        <taxon>Eurotiomycetidae</taxon>
        <taxon>Eurotiales</taxon>
        <taxon>Aspergillaceae</taxon>
        <taxon>Penicillium</taxon>
    </lineage>
</organism>
<evidence type="ECO:0000313" key="6">
    <source>
        <dbReference type="Proteomes" id="UP001219568"/>
    </source>
</evidence>
<gene>
    <name evidence="5" type="ORF">N7460_009551</name>
</gene>
<feature type="chain" id="PRO_5041776989" description="Carboxylic ester hydrolase" evidence="3">
    <location>
        <begin position="22"/>
        <end position="543"/>
    </location>
</feature>
<dbReference type="SUPFAM" id="SSF53474">
    <property type="entry name" value="alpha/beta-Hydrolases"/>
    <property type="match status" value="1"/>
</dbReference>
<name>A0AAD6N6I4_PENCN</name>
<dbReference type="EMBL" id="JAQJZL010000010">
    <property type="protein sequence ID" value="KAJ6035376.1"/>
    <property type="molecule type" value="Genomic_DNA"/>
</dbReference>
<evidence type="ECO:0000256" key="2">
    <source>
        <dbReference type="ARBA" id="ARBA00022801"/>
    </source>
</evidence>
<feature type="domain" description="Carboxylesterase type B" evidence="4">
    <location>
        <begin position="45"/>
        <end position="521"/>
    </location>
</feature>
<sequence>MSLLKLLTRALYLAALATGVAMPLSSIDIDTNSPRVDLGYSIYRGVRLEAGVDQFLGMRYAQAPLGDLRFRAPRQPEGKVEEQDASQFGPICVGTGQQPGPGIDEDCLFVNVFRPSNATPASKLPVLVYIQGGGYATNANSNYNGTEIIRSSGGNIVLVNFNYRVGVLGFLASEMVRQDGDLNVGLLDQRLLLLWVQEHISKFGGDPGHVVIQGPSAGGGSVSHHLAAYGGNAKDKLFVGAVLESPFWPTLRTVPEMEFQYQRLLGLTGCSSVSCLREMNTSALQAASYGSIFPEAKPSDPTPLWYWLPTIDNKLIPDQLYTAFATGRFAAVPMLVGHTTNEGSYFAYNASNASQVSAFLRTNYPHLTNAQLEDINQHYTPMDPVPNHAAFFPSASAAYGDATFTCPANDIAGAVARFLSRERVWSYRYNVLDPETVAGGLGVPHTFETSAIFGPGQAGSAPASYYTTNAPIVPVTMGYWVSFMRSLNPNTYKEHGSPTWKPWGNFQGRQLRLQTNNTAMEEVPDWQVGKCLLWKHLARTMEI</sequence>
<dbReference type="InterPro" id="IPR019819">
    <property type="entry name" value="Carboxylesterase_B_CS"/>
</dbReference>
<evidence type="ECO:0000313" key="5">
    <source>
        <dbReference type="EMBL" id="KAJ6035376.1"/>
    </source>
</evidence>
<keyword evidence="3" id="KW-0732">Signal</keyword>
<proteinExistence type="inferred from homology"/>
<dbReference type="InterPro" id="IPR029058">
    <property type="entry name" value="AB_hydrolase_fold"/>
</dbReference>
<feature type="signal peptide" evidence="3">
    <location>
        <begin position="1"/>
        <end position="21"/>
    </location>
</feature>
<dbReference type="GO" id="GO:0052689">
    <property type="term" value="F:carboxylic ester hydrolase activity"/>
    <property type="evidence" value="ECO:0007669"/>
    <property type="project" value="TreeGrafter"/>
</dbReference>
<dbReference type="PANTHER" id="PTHR43918:SF4">
    <property type="entry name" value="CARBOXYLIC ESTER HYDROLASE"/>
    <property type="match status" value="1"/>
</dbReference>
<dbReference type="InterPro" id="IPR019826">
    <property type="entry name" value="Carboxylesterase_B_AS"/>
</dbReference>
<dbReference type="PROSITE" id="PS00122">
    <property type="entry name" value="CARBOXYLESTERASE_B_1"/>
    <property type="match status" value="1"/>
</dbReference>
<reference evidence="5" key="2">
    <citation type="submission" date="2023-01" db="EMBL/GenBank/DDBJ databases">
        <authorList>
            <person name="Petersen C."/>
        </authorList>
    </citation>
    <scope>NUCLEOTIDE SEQUENCE</scope>
    <source>
        <strain evidence="5">IBT 15450</strain>
    </source>
</reference>
<keyword evidence="2 3" id="KW-0378">Hydrolase</keyword>
<dbReference type="Pfam" id="PF00135">
    <property type="entry name" value="COesterase"/>
    <property type="match status" value="1"/>
</dbReference>
<accession>A0AAD6N6I4</accession>
<evidence type="ECO:0000256" key="3">
    <source>
        <dbReference type="RuleBase" id="RU361235"/>
    </source>
</evidence>
<dbReference type="AlphaFoldDB" id="A0AAD6N6I4"/>
<dbReference type="EC" id="3.1.1.-" evidence="3"/>
<evidence type="ECO:0000256" key="1">
    <source>
        <dbReference type="ARBA" id="ARBA00005964"/>
    </source>
</evidence>
<dbReference type="InterPro" id="IPR002018">
    <property type="entry name" value="CarbesteraseB"/>
</dbReference>
<evidence type="ECO:0000259" key="4">
    <source>
        <dbReference type="Pfam" id="PF00135"/>
    </source>
</evidence>
<dbReference type="PROSITE" id="PS00941">
    <property type="entry name" value="CARBOXYLESTERASE_B_2"/>
    <property type="match status" value="1"/>
</dbReference>
<reference evidence="5" key="1">
    <citation type="journal article" date="2023" name="IMA Fungus">
        <title>Comparative genomic study of the Penicillium genus elucidates a diverse pangenome and 15 lateral gene transfer events.</title>
        <authorList>
            <person name="Petersen C."/>
            <person name="Sorensen T."/>
            <person name="Nielsen M.R."/>
            <person name="Sondergaard T.E."/>
            <person name="Sorensen J.L."/>
            <person name="Fitzpatrick D.A."/>
            <person name="Frisvad J.C."/>
            <person name="Nielsen K.L."/>
        </authorList>
    </citation>
    <scope>NUCLEOTIDE SEQUENCE</scope>
    <source>
        <strain evidence="5">IBT 15450</strain>
    </source>
</reference>
<protein>
    <recommendedName>
        <fullName evidence="3">Carboxylic ester hydrolase</fullName>
        <ecNumber evidence="3">3.1.1.-</ecNumber>
    </recommendedName>
</protein>
<dbReference type="Proteomes" id="UP001219568">
    <property type="component" value="Unassembled WGS sequence"/>
</dbReference>
<comment type="caution">
    <text evidence="5">The sequence shown here is derived from an EMBL/GenBank/DDBJ whole genome shotgun (WGS) entry which is preliminary data.</text>
</comment>
<dbReference type="GO" id="GO:0072330">
    <property type="term" value="P:monocarboxylic acid biosynthetic process"/>
    <property type="evidence" value="ECO:0007669"/>
    <property type="project" value="UniProtKB-ARBA"/>
</dbReference>
<dbReference type="GO" id="GO:0017000">
    <property type="term" value="P:antibiotic biosynthetic process"/>
    <property type="evidence" value="ECO:0007669"/>
    <property type="project" value="UniProtKB-ARBA"/>
</dbReference>
<keyword evidence="6" id="KW-1185">Reference proteome</keyword>
<dbReference type="PANTHER" id="PTHR43918">
    <property type="entry name" value="ACETYLCHOLINESTERASE"/>
    <property type="match status" value="1"/>
</dbReference>
<dbReference type="InterPro" id="IPR050654">
    <property type="entry name" value="AChE-related_enzymes"/>
</dbReference>
<dbReference type="Gene3D" id="3.40.50.1820">
    <property type="entry name" value="alpha/beta hydrolase"/>
    <property type="match status" value="1"/>
</dbReference>
<comment type="similarity">
    <text evidence="1 3">Belongs to the type-B carboxylesterase/lipase family.</text>
</comment>